<dbReference type="InterPro" id="IPR011048">
    <property type="entry name" value="Haem_d1_sf"/>
</dbReference>
<evidence type="ECO:0000313" key="2">
    <source>
        <dbReference type="Proteomes" id="UP001652504"/>
    </source>
</evidence>
<keyword evidence="1" id="KW-0808">Transferase</keyword>
<keyword evidence="1" id="KW-0489">Methyltransferase</keyword>
<dbReference type="GO" id="GO:0008168">
    <property type="term" value="F:methyltransferase activity"/>
    <property type="evidence" value="ECO:0007669"/>
    <property type="project" value="UniProtKB-KW"/>
</dbReference>
<accession>A0ABT3A658</accession>
<dbReference type="SUPFAM" id="SSF51004">
    <property type="entry name" value="C-terminal (heme d1) domain of cytochrome cd1-nitrite reductase"/>
    <property type="match status" value="1"/>
</dbReference>
<dbReference type="EMBL" id="JAOWKX010000002">
    <property type="protein sequence ID" value="MCV2884171.1"/>
    <property type="molecule type" value="Genomic_DNA"/>
</dbReference>
<dbReference type="GO" id="GO:0032259">
    <property type="term" value="P:methylation"/>
    <property type="evidence" value="ECO:0007669"/>
    <property type="project" value="UniProtKB-KW"/>
</dbReference>
<name>A0ABT3A658_9ALTE</name>
<dbReference type="PROSITE" id="PS51257">
    <property type="entry name" value="PROKAR_LIPOPROTEIN"/>
    <property type="match status" value="1"/>
</dbReference>
<sequence length="459" mass="50252">MKHPFSLNLIAVTVGTLLLSGCGDAETNIVEKAPIETPQNDHNHDHHDHGDEGFTIESLGRLAVLSGESAELSMVNLDNRAVIDSFSLMHESNSLTASADYRFAVLTSRSQDYVGFIDGGLWREDHVAHLHDYEQAPSMSPFELAGSQPTHVVKHEGQMAIFYDGDAESNTPASVQVITDTNIANEVSVLPSIMYSINMHGVAEPRGEYLLATLRRDDAENTSVNKILPDQVGVFHQHNGEYELEHTLDVTCPNLHGAAQNKTYVAFGCGDGVLIAHQHGNSFDAEKIANIESLGDLRIGNLYGHEHSTSFFGIASAHGGSQSILLHVAPQTKSMTQLEWQPTSRVVSYGFSYDGKYFLVLESTGVLSMLAAHQHDNEVHWEVERTLAVSEQDTSAMPEGMRFSMTVAQNGPYAYVADPIANHVLEIHLDDLEVEGHIELSFSPSALSWLGIAKPHQHD</sequence>
<organism evidence="1 2">
    <name type="scientific">Fluctibacter corallii</name>
    <dbReference type="NCBI Taxonomy" id="2984329"/>
    <lineage>
        <taxon>Bacteria</taxon>
        <taxon>Pseudomonadati</taxon>
        <taxon>Pseudomonadota</taxon>
        <taxon>Gammaproteobacteria</taxon>
        <taxon>Alteromonadales</taxon>
        <taxon>Alteromonadaceae</taxon>
        <taxon>Fluctibacter</taxon>
    </lineage>
</organism>
<evidence type="ECO:0000313" key="1">
    <source>
        <dbReference type="EMBL" id="MCV2884171.1"/>
    </source>
</evidence>
<keyword evidence="2" id="KW-1185">Reference proteome</keyword>
<gene>
    <name evidence="1" type="ORF">OE749_05650</name>
</gene>
<proteinExistence type="predicted"/>
<dbReference type="RefSeq" id="WP_263711378.1">
    <property type="nucleotide sequence ID" value="NZ_JAOWKX010000002.1"/>
</dbReference>
<comment type="caution">
    <text evidence="1">The sequence shown here is derived from an EMBL/GenBank/DDBJ whole genome shotgun (WGS) entry which is preliminary data.</text>
</comment>
<protein>
    <submittedName>
        <fullName evidence="1">5-methyltetrahydrofolate--homocysteine methyltransferase</fullName>
    </submittedName>
</protein>
<reference evidence="1 2" key="1">
    <citation type="submission" date="2022-10" db="EMBL/GenBank/DDBJ databases">
        <title>Aestuariibacter sp. AA17 isolated from Montipora capitata coral fragment.</title>
        <authorList>
            <person name="Emsley S.A."/>
            <person name="Pfannmuller K.M."/>
            <person name="Loughran R.M."/>
            <person name="Shlafstein M."/>
            <person name="Papke E."/>
            <person name="Saw J.H."/>
            <person name="Ushijima B."/>
            <person name="Videau P."/>
        </authorList>
    </citation>
    <scope>NUCLEOTIDE SEQUENCE [LARGE SCALE GENOMIC DNA]</scope>
    <source>
        <strain evidence="1 2">AA17</strain>
    </source>
</reference>
<dbReference type="Proteomes" id="UP001652504">
    <property type="component" value="Unassembled WGS sequence"/>
</dbReference>